<sequence length="55" mass="6231">MKALANGGALEMPELIQPEPVGLAGILGRFWFSLNRKLKQKRNDVSYLDEYFDSC</sequence>
<proteinExistence type="predicted"/>
<name>X1CMF9_9ZZZZ</name>
<gene>
    <name evidence="1" type="ORF">S01H4_43243</name>
</gene>
<dbReference type="AlphaFoldDB" id="X1CMF9"/>
<accession>X1CMF9</accession>
<evidence type="ECO:0000313" key="1">
    <source>
        <dbReference type="EMBL" id="GAG97353.1"/>
    </source>
</evidence>
<comment type="caution">
    <text evidence="1">The sequence shown here is derived from an EMBL/GenBank/DDBJ whole genome shotgun (WGS) entry which is preliminary data.</text>
</comment>
<dbReference type="EMBL" id="BART01023838">
    <property type="protein sequence ID" value="GAG97353.1"/>
    <property type="molecule type" value="Genomic_DNA"/>
</dbReference>
<organism evidence="1">
    <name type="scientific">marine sediment metagenome</name>
    <dbReference type="NCBI Taxonomy" id="412755"/>
    <lineage>
        <taxon>unclassified sequences</taxon>
        <taxon>metagenomes</taxon>
        <taxon>ecological metagenomes</taxon>
    </lineage>
</organism>
<reference evidence="1" key="1">
    <citation type="journal article" date="2014" name="Front. Microbiol.">
        <title>High frequency of phylogenetically diverse reductive dehalogenase-homologous genes in deep subseafloor sedimentary metagenomes.</title>
        <authorList>
            <person name="Kawai M."/>
            <person name="Futagami T."/>
            <person name="Toyoda A."/>
            <person name="Takaki Y."/>
            <person name="Nishi S."/>
            <person name="Hori S."/>
            <person name="Arai W."/>
            <person name="Tsubouchi T."/>
            <person name="Morono Y."/>
            <person name="Uchiyama I."/>
            <person name="Ito T."/>
            <person name="Fujiyama A."/>
            <person name="Inagaki F."/>
            <person name="Takami H."/>
        </authorList>
    </citation>
    <scope>NUCLEOTIDE SEQUENCE</scope>
    <source>
        <strain evidence="1">Expedition CK06-06</strain>
    </source>
</reference>
<protein>
    <submittedName>
        <fullName evidence="1">Uncharacterized protein</fullName>
    </submittedName>
</protein>